<feature type="transmembrane region" description="Helical" evidence="1">
    <location>
        <begin position="467"/>
        <end position="487"/>
    </location>
</feature>
<dbReference type="InterPro" id="IPR006047">
    <property type="entry name" value="GH13_cat_dom"/>
</dbReference>
<evidence type="ECO:0000313" key="3">
    <source>
        <dbReference type="EMBL" id="KPH79176.1"/>
    </source>
</evidence>
<dbReference type="InterPro" id="IPR054174">
    <property type="entry name" value="Alpha-amylase-like_C"/>
</dbReference>
<name>A0ABR5MNK7_9BACI</name>
<evidence type="ECO:0000313" key="4">
    <source>
        <dbReference type="Proteomes" id="UP000037854"/>
    </source>
</evidence>
<reference evidence="3 4" key="1">
    <citation type="submission" date="2015-07" db="EMBL/GenBank/DDBJ databases">
        <title>High-quality draft genome sequence of Oceanobacillus caeni HM6, a bacillus isolated from a human feces.</title>
        <authorList>
            <person name="Kumar J."/>
            <person name="Verma M.K."/>
            <person name="Pandey R."/>
            <person name="Bhambi M."/>
            <person name="Chauhan N."/>
        </authorList>
    </citation>
    <scope>NUCLEOTIDE SEQUENCE [LARGE SCALE GENOMIC DNA]</scope>
    <source>
        <strain evidence="3 4">HM6</strain>
    </source>
</reference>
<dbReference type="SUPFAM" id="SSF51445">
    <property type="entry name" value="(Trans)glycosidases"/>
    <property type="match status" value="1"/>
</dbReference>
<comment type="caution">
    <text evidence="3">The sequence shown here is derived from an EMBL/GenBank/DDBJ whole genome shotgun (WGS) entry which is preliminary data.</text>
</comment>
<dbReference type="Pfam" id="PF00128">
    <property type="entry name" value="Alpha-amylase"/>
    <property type="match status" value="2"/>
</dbReference>
<accession>A0ABR5MNK7</accession>
<gene>
    <name evidence="3" type="ORF">AFL42_00220</name>
</gene>
<dbReference type="RefSeq" id="WP_060667467.1">
    <property type="nucleotide sequence ID" value="NZ_JBHTNP010000114.1"/>
</dbReference>
<keyword evidence="4" id="KW-1185">Reference proteome</keyword>
<dbReference type="PANTHER" id="PTHR10357">
    <property type="entry name" value="ALPHA-AMYLASE FAMILY MEMBER"/>
    <property type="match status" value="1"/>
</dbReference>
<dbReference type="Pfam" id="PF22026">
    <property type="entry name" value="Alpha-amylase_C_2"/>
    <property type="match status" value="1"/>
</dbReference>
<dbReference type="SMART" id="SM00642">
    <property type="entry name" value="Aamy"/>
    <property type="match status" value="1"/>
</dbReference>
<keyword evidence="1" id="KW-0812">Transmembrane</keyword>
<sequence>MKKIRMLFLIAGVFLLSNENTLLYADERQIQEEVIYHILIDRYNNGDHSMDSNVDVNDPYAYHGGDFQGIITKLDDLQELGITTLSLSPIMANADKGYHGYWIEDFYQLEEQFGTMEDFQLLVKEAHKRGMKVVIEFVTQFIAPTNPIVQDTEKADWVKEQELSGPEWINNTVQLNLQNEEVQQYLMDVADFWMAETEIDGFNIHAVDQMPVSFLQKLTEHIKSIHSNFYLIGDILETNENSQKILDSTGIQVIENTALNQTMRETFSKEDKEVSAIYNVWEESGNQLPILYMDDMYSKRFTQEFSENGRNSLTAWKLALTYMYTTPGVPMIFQGSEIPMYGEDAVAAQNLVQFNSGDSDLQEFFHKISSLRSQFRALQYGDFELVDTSNAMSVFRRSYEGDTLYIAINNSSTSQDITLSGIEPGMQLRGYLEDNLVRADDNGDYRIGLPRESVEVFHLQPDKGLNWGFISFICGTLLLFIVGVIYLSRKQKKREAEE</sequence>
<dbReference type="Gene3D" id="2.60.40.1180">
    <property type="entry name" value="Golgi alpha-mannosidase II"/>
    <property type="match status" value="1"/>
</dbReference>
<proteinExistence type="predicted"/>
<evidence type="ECO:0000256" key="1">
    <source>
        <dbReference type="SAM" id="Phobius"/>
    </source>
</evidence>
<dbReference type="InterPro" id="IPR013780">
    <property type="entry name" value="Glyco_hydro_b"/>
</dbReference>
<keyword evidence="1" id="KW-1133">Transmembrane helix</keyword>
<dbReference type="Gene3D" id="3.20.20.80">
    <property type="entry name" value="Glycosidases"/>
    <property type="match status" value="1"/>
</dbReference>
<dbReference type="InterPro" id="IPR017853">
    <property type="entry name" value="GH"/>
</dbReference>
<keyword evidence="1" id="KW-0472">Membrane</keyword>
<feature type="domain" description="Glycosyl hydrolase family 13 catalytic" evidence="2">
    <location>
        <begin position="37"/>
        <end position="372"/>
    </location>
</feature>
<dbReference type="EMBL" id="LGTK01000001">
    <property type="protein sequence ID" value="KPH79176.1"/>
    <property type="molecule type" value="Genomic_DNA"/>
</dbReference>
<dbReference type="Proteomes" id="UP000037854">
    <property type="component" value="Unassembled WGS sequence"/>
</dbReference>
<dbReference type="SUPFAM" id="SSF51011">
    <property type="entry name" value="Glycosyl hydrolase domain"/>
    <property type="match status" value="1"/>
</dbReference>
<protein>
    <submittedName>
        <fullName evidence="3">Alpha-amlyase</fullName>
    </submittedName>
</protein>
<organism evidence="3 4">
    <name type="scientific">Oceanobacillus caeni</name>
    <dbReference type="NCBI Taxonomy" id="405946"/>
    <lineage>
        <taxon>Bacteria</taxon>
        <taxon>Bacillati</taxon>
        <taxon>Bacillota</taxon>
        <taxon>Bacilli</taxon>
        <taxon>Bacillales</taxon>
        <taxon>Bacillaceae</taxon>
        <taxon>Oceanobacillus</taxon>
    </lineage>
</organism>
<evidence type="ECO:0000259" key="2">
    <source>
        <dbReference type="SMART" id="SM00642"/>
    </source>
</evidence>